<evidence type="ECO:0000256" key="3">
    <source>
        <dbReference type="ARBA" id="ARBA00022833"/>
    </source>
</evidence>
<keyword evidence="1" id="KW-0479">Metal-binding</keyword>
<dbReference type="AlphaFoldDB" id="A0A5N5WMU8"/>
<dbReference type="PROSITE" id="PS50089">
    <property type="entry name" value="ZF_RING_2"/>
    <property type="match status" value="1"/>
</dbReference>
<feature type="domain" description="RING-type" evidence="6">
    <location>
        <begin position="233"/>
        <end position="271"/>
    </location>
</feature>
<evidence type="ECO:0000256" key="4">
    <source>
        <dbReference type="PROSITE-ProRule" id="PRU00175"/>
    </source>
</evidence>
<dbReference type="SMART" id="SM00464">
    <property type="entry name" value="LON"/>
    <property type="match status" value="1"/>
</dbReference>
<dbReference type="SUPFAM" id="SSF57850">
    <property type="entry name" value="RING/U-box"/>
    <property type="match status" value="2"/>
</dbReference>
<dbReference type="GO" id="GO:0061630">
    <property type="term" value="F:ubiquitin protein ligase activity"/>
    <property type="evidence" value="ECO:0007669"/>
    <property type="project" value="TreeGrafter"/>
</dbReference>
<dbReference type="InterPro" id="IPR046336">
    <property type="entry name" value="Lon_prtase_N_sf"/>
</dbReference>
<evidence type="ECO:0000259" key="7">
    <source>
        <dbReference type="PROSITE" id="PS51787"/>
    </source>
</evidence>
<gene>
    <name evidence="8" type="ORF">BDV29DRAFT_66142</name>
</gene>
<evidence type="ECO:0000313" key="9">
    <source>
        <dbReference type="Proteomes" id="UP000326565"/>
    </source>
</evidence>
<sequence length="563" mass="63043">MDDDTSYPANAISPQPPQNAFNDTLQSPVNAPLLSLSDLSASESTGGRVTPIHTIIRLIQCSRCSLPLRAPLRLPCGNTLCRSCLPPIREREGVTYPASEERKKGFLCCWGKDNGCAGEHCLGDCGADVLLGRLVDVFDEVLSNPSASPDAPSAEMHGFRVTWTGSKGDQPEKVTKSADVVGRGLLEGMYDLVKRGGFDHDASDIKYETYGPMDQHSQLLERLKEAVQNQLDCQVCYSLILNPLTTSCGHTFCRGCIIMVLKQSDLCPACRRKVHMASIVKSDPINKRIADIMETLFPEQIASRRDTDTQEATELDDETTLPLFVSSLSLPTMPTFLHVFEARYRLMMQRVMQSRERKFGMVMFNRAGRTQEGLGRSQFMQYGTVLAIDRYELLPDGRSLVIATGLYRFKVISSYLVDLYYVGRIQRVDDIPIIEEESREAMETSVAVSPLSSAANTLGGQPLEHMSTQQLFQFGLDFVRKQHSQGAAWLHPRVLLAYGDIPTDPAQFPWWFASVLPVWEEEKYALLPTTSVRERLKITSRWVKKVESREWMARSRPTISSTL</sequence>
<evidence type="ECO:0000313" key="8">
    <source>
        <dbReference type="EMBL" id="KAB8068614.1"/>
    </source>
</evidence>
<keyword evidence="3" id="KW-0862">Zinc</keyword>
<dbReference type="Pfam" id="PF13923">
    <property type="entry name" value="zf-C3HC4_2"/>
    <property type="match status" value="1"/>
</dbReference>
<dbReference type="Gene3D" id="3.30.40.10">
    <property type="entry name" value="Zinc/RING finger domain, C3HC4 (zinc finger)"/>
    <property type="match status" value="1"/>
</dbReference>
<feature type="domain" description="Lon N-terminal" evidence="7">
    <location>
        <begin position="318"/>
        <end position="547"/>
    </location>
</feature>
<feature type="region of interest" description="Disordered" evidence="5">
    <location>
        <begin position="1"/>
        <end position="24"/>
    </location>
</feature>
<dbReference type="InterPro" id="IPR013083">
    <property type="entry name" value="Znf_RING/FYVE/PHD"/>
</dbReference>
<protein>
    <submittedName>
        <fullName evidence="8">ATP-dependent protease</fullName>
    </submittedName>
</protein>
<organism evidence="8 9">
    <name type="scientific">Aspergillus leporis</name>
    <dbReference type="NCBI Taxonomy" id="41062"/>
    <lineage>
        <taxon>Eukaryota</taxon>
        <taxon>Fungi</taxon>
        <taxon>Dikarya</taxon>
        <taxon>Ascomycota</taxon>
        <taxon>Pezizomycotina</taxon>
        <taxon>Eurotiomycetes</taxon>
        <taxon>Eurotiomycetidae</taxon>
        <taxon>Eurotiales</taxon>
        <taxon>Aspergillaceae</taxon>
        <taxon>Aspergillus</taxon>
        <taxon>Aspergillus subgen. Circumdati</taxon>
    </lineage>
</organism>
<dbReference type="GO" id="GO:0006508">
    <property type="term" value="P:proteolysis"/>
    <property type="evidence" value="ECO:0007669"/>
    <property type="project" value="UniProtKB-KW"/>
</dbReference>
<dbReference type="Gene3D" id="1.20.58.1480">
    <property type="match status" value="1"/>
</dbReference>
<reference evidence="8 9" key="1">
    <citation type="submission" date="2019-04" db="EMBL/GenBank/DDBJ databases">
        <title>Friends and foes A comparative genomics study of 23 Aspergillus species from section Flavi.</title>
        <authorList>
            <consortium name="DOE Joint Genome Institute"/>
            <person name="Kjaerbolling I."/>
            <person name="Vesth T."/>
            <person name="Frisvad J.C."/>
            <person name="Nybo J.L."/>
            <person name="Theobald S."/>
            <person name="Kildgaard S."/>
            <person name="Isbrandt T."/>
            <person name="Kuo A."/>
            <person name="Sato A."/>
            <person name="Lyhne E.K."/>
            <person name="Kogle M.E."/>
            <person name="Wiebenga A."/>
            <person name="Kun R.S."/>
            <person name="Lubbers R.J."/>
            <person name="Makela M.R."/>
            <person name="Barry K."/>
            <person name="Chovatia M."/>
            <person name="Clum A."/>
            <person name="Daum C."/>
            <person name="Haridas S."/>
            <person name="He G."/>
            <person name="LaButti K."/>
            <person name="Lipzen A."/>
            <person name="Mondo S."/>
            <person name="Riley R."/>
            <person name="Salamov A."/>
            <person name="Simmons B.A."/>
            <person name="Magnuson J.K."/>
            <person name="Henrissat B."/>
            <person name="Mortensen U.H."/>
            <person name="Larsen T.O."/>
            <person name="Devries R.P."/>
            <person name="Grigoriev I.V."/>
            <person name="Machida M."/>
            <person name="Baker S.E."/>
            <person name="Andersen M.R."/>
        </authorList>
    </citation>
    <scope>NUCLEOTIDE SEQUENCE [LARGE SCALE GENOMIC DNA]</scope>
    <source>
        <strain evidence="8 9">CBS 151.66</strain>
    </source>
</reference>
<dbReference type="Pfam" id="PF02190">
    <property type="entry name" value="LON_substr_bdg"/>
    <property type="match status" value="1"/>
</dbReference>
<dbReference type="InterPro" id="IPR017907">
    <property type="entry name" value="Znf_RING_CS"/>
</dbReference>
<dbReference type="InterPro" id="IPR015947">
    <property type="entry name" value="PUA-like_sf"/>
</dbReference>
<dbReference type="PANTHER" id="PTHR23327">
    <property type="entry name" value="RING FINGER PROTEIN 127"/>
    <property type="match status" value="1"/>
</dbReference>
<keyword evidence="8" id="KW-0645">Protease</keyword>
<dbReference type="Gene3D" id="2.30.130.40">
    <property type="entry name" value="LON domain-like"/>
    <property type="match status" value="1"/>
</dbReference>
<evidence type="ECO:0000256" key="1">
    <source>
        <dbReference type="ARBA" id="ARBA00022723"/>
    </source>
</evidence>
<dbReference type="Proteomes" id="UP000326565">
    <property type="component" value="Unassembled WGS sequence"/>
</dbReference>
<dbReference type="PANTHER" id="PTHR23327:SF42">
    <property type="entry name" value="LON PEPTIDASE N-TERMINAL DOMAIN AND RING FINGER PROTEIN C14F5.10C"/>
    <property type="match status" value="1"/>
</dbReference>
<keyword evidence="2 4" id="KW-0863">Zinc-finger</keyword>
<dbReference type="SMART" id="SM00184">
    <property type="entry name" value="RING"/>
    <property type="match status" value="2"/>
</dbReference>
<keyword evidence="9" id="KW-1185">Reference proteome</keyword>
<dbReference type="InterPro" id="IPR001841">
    <property type="entry name" value="Znf_RING"/>
</dbReference>
<dbReference type="PROSITE" id="PS00518">
    <property type="entry name" value="ZF_RING_1"/>
    <property type="match status" value="1"/>
</dbReference>
<dbReference type="GO" id="GO:0008233">
    <property type="term" value="F:peptidase activity"/>
    <property type="evidence" value="ECO:0007669"/>
    <property type="project" value="UniProtKB-KW"/>
</dbReference>
<proteinExistence type="predicted"/>
<evidence type="ECO:0000259" key="6">
    <source>
        <dbReference type="PROSITE" id="PS50089"/>
    </source>
</evidence>
<dbReference type="PROSITE" id="PS51787">
    <property type="entry name" value="LON_N"/>
    <property type="match status" value="1"/>
</dbReference>
<dbReference type="InterPro" id="IPR003111">
    <property type="entry name" value="Lon_prtase_N"/>
</dbReference>
<dbReference type="EMBL" id="ML732382">
    <property type="protein sequence ID" value="KAB8068614.1"/>
    <property type="molecule type" value="Genomic_DNA"/>
</dbReference>
<dbReference type="SUPFAM" id="SSF88697">
    <property type="entry name" value="PUA domain-like"/>
    <property type="match status" value="1"/>
</dbReference>
<evidence type="ECO:0000256" key="2">
    <source>
        <dbReference type="ARBA" id="ARBA00022771"/>
    </source>
</evidence>
<dbReference type="GO" id="GO:0008270">
    <property type="term" value="F:zinc ion binding"/>
    <property type="evidence" value="ECO:0007669"/>
    <property type="project" value="UniProtKB-KW"/>
</dbReference>
<evidence type="ECO:0000256" key="5">
    <source>
        <dbReference type="SAM" id="MobiDB-lite"/>
    </source>
</evidence>
<accession>A0A5N5WMU8</accession>
<keyword evidence="8" id="KW-0378">Hydrolase</keyword>
<dbReference type="OrthoDB" id="264917at2759"/>
<name>A0A5N5WMU8_9EURO</name>